<dbReference type="RefSeq" id="WP_091916864.1">
    <property type="nucleotide sequence ID" value="NZ_FOIQ01000006.1"/>
</dbReference>
<dbReference type="AlphaFoldDB" id="A0A1I0QD24"/>
<dbReference type="InterPro" id="IPR012944">
    <property type="entry name" value="SusD_RagB_dom"/>
</dbReference>
<gene>
    <name evidence="8" type="ORF">SAMN04487850_2333</name>
</gene>
<evidence type="ECO:0000259" key="7">
    <source>
        <dbReference type="Pfam" id="PF14322"/>
    </source>
</evidence>
<keyword evidence="9" id="KW-1185">Reference proteome</keyword>
<dbReference type="InterPro" id="IPR033985">
    <property type="entry name" value="SusD-like_N"/>
</dbReference>
<evidence type="ECO:0000313" key="8">
    <source>
        <dbReference type="EMBL" id="SEW24493.1"/>
    </source>
</evidence>
<evidence type="ECO:0000256" key="5">
    <source>
        <dbReference type="ARBA" id="ARBA00023237"/>
    </source>
</evidence>
<accession>A0A1I0QD24</accession>
<evidence type="ECO:0000256" key="2">
    <source>
        <dbReference type="ARBA" id="ARBA00006275"/>
    </source>
</evidence>
<sequence length="521" mass="58846">MKKNILYIALLGGLSLMNVSCESELDIEKHGNMGSMDTYYTTDENINTATASLYLEAKSNYYNWFFVKNLLSDDIWCGGGQRGDNGEMEKLNEYSFDSNHGMIESLYSGLYGIIYKANLIIDKTEGDTPVMKRAINEAKVFRALGHFELVTLWGTAPKVDHLLAADEYRQANGIAADTWAFIEQDLTEAINSGTLPSKSDANDQETGIRVTKELAQALLGKAYLFQGKNSEAAIMLDNVISSNKYALFAGEYDDQFHAAANNNCESLFELQKRNDPEQLWNSFDMVYIMQGWRTSELSYGGESIMKLAIGNYGFSNPRKSLYEAFVAWEGADGYRLGKTIMNYDQLKAFGVQVQSGKSVYGNEGYFFWKNQAFREDCIMDMSYFQIGQYIDLKVMRYAEVLLLAAEANLQAGNTSKALEYINMVRARAKETPLTTVTLNDIKTEKRLELCNEGVRYQDLVRWGDAKTALGEQGKQVPAFTVSGVQWNWQNTKYGFQDKNMLLPIPLKELELNPNMHQNTGW</sequence>
<feature type="domain" description="RagB/SusD" evidence="6">
    <location>
        <begin position="348"/>
        <end position="521"/>
    </location>
</feature>
<dbReference type="Pfam" id="PF14322">
    <property type="entry name" value="SusD-like_3"/>
    <property type="match status" value="1"/>
</dbReference>
<dbReference type="Proteomes" id="UP000199373">
    <property type="component" value="Unassembled WGS sequence"/>
</dbReference>
<keyword evidence="5" id="KW-0998">Cell outer membrane</keyword>
<evidence type="ECO:0000313" key="9">
    <source>
        <dbReference type="Proteomes" id="UP000199373"/>
    </source>
</evidence>
<name>A0A1I0QD24_9BACT</name>
<dbReference type="SUPFAM" id="SSF48452">
    <property type="entry name" value="TPR-like"/>
    <property type="match status" value="1"/>
</dbReference>
<evidence type="ECO:0000256" key="3">
    <source>
        <dbReference type="ARBA" id="ARBA00022729"/>
    </source>
</evidence>
<proteinExistence type="inferred from homology"/>
<organism evidence="8 9">
    <name type="scientific">Prevotella aff. ruminicola Tc2-24</name>
    <dbReference type="NCBI Taxonomy" id="81582"/>
    <lineage>
        <taxon>Bacteria</taxon>
        <taxon>Pseudomonadati</taxon>
        <taxon>Bacteroidota</taxon>
        <taxon>Bacteroidia</taxon>
        <taxon>Bacteroidales</taxon>
        <taxon>Prevotellaceae</taxon>
        <taxon>Prevotella</taxon>
    </lineage>
</organism>
<dbReference type="EMBL" id="FOIQ01000006">
    <property type="protein sequence ID" value="SEW24493.1"/>
    <property type="molecule type" value="Genomic_DNA"/>
</dbReference>
<dbReference type="Pfam" id="PF07980">
    <property type="entry name" value="SusD_RagB"/>
    <property type="match status" value="1"/>
</dbReference>
<evidence type="ECO:0000259" key="6">
    <source>
        <dbReference type="Pfam" id="PF07980"/>
    </source>
</evidence>
<comment type="subcellular location">
    <subcellularLocation>
        <location evidence="1">Cell outer membrane</location>
    </subcellularLocation>
</comment>
<dbReference type="InterPro" id="IPR011990">
    <property type="entry name" value="TPR-like_helical_dom_sf"/>
</dbReference>
<dbReference type="GO" id="GO:0009279">
    <property type="term" value="C:cell outer membrane"/>
    <property type="evidence" value="ECO:0007669"/>
    <property type="project" value="UniProtKB-SubCell"/>
</dbReference>
<keyword evidence="3" id="KW-0732">Signal</keyword>
<keyword evidence="4" id="KW-0472">Membrane</keyword>
<protein>
    <submittedName>
        <fullName evidence="8">Starch-binding associating with outer membrane</fullName>
    </submittedName>
</protein>
<feature type="domain" description="SusD-like N-terminal" evidence="7">
    <location>
        <begin position="94"/>
        <end position="224"/>
    </location>
</feature>
<dbReference type="Gene3D" id="1.25.40.390">
    <property type="match status" value="1"/>
</dbReference>
<comment type="similarity">
    <text evidence="2">Belongs to the SusD family.</text>
</comment>
<evidence type="ECO:0000256" key="1">
    <source>
        <dbReference type="ARBA" id="ARBA00004442"/>
    </source>
</evidence>
<evidence type="ECO:0000256" key="4">
    <source>
        <dbReference type="ARBA" id="ARBA00023136"/>
    </source>
</evidence>
<reference evidence="8 9" key="1">
    <citation type="submission" date="2016-10" db="EMBL/GenBank/DDBJ databases">
        <authorList>
            <person name="de Groot N.N."/>
        </authorList>
    </citation>
    <scope>NUCLEOTIDE SEQUENCE [LARGE SCALE GENOMIC DNA]</scope>
    <source>
        <strain evidence="8 9">TC2-24</strain>
    </source>
</reference>